<reference evidence="2 3" key="1">
    <citation type="submission" date="2019-08" db="EMBL/GenBank/DDBJ databases">
        <title>In-depth cultivation of the pig gut microbiome towards novel bacterial diversity and tailored functional studies.</title>
        <authorList>
            <person name="Wylensek D."/>
            <person name="Hitch T.C.A."/>
            <person name="Clavel T."/>
        </authorList>
    </citation>
    <scope>NUCLEOTIDE SEQUENCE [LARGE SCALE GENOMIC DNA]</scope>
    <source>
        <strain evidence="2 3">WCA-389-WT-23B</strain>
    </source>
</reference>
<keyword evidence="3" id="KW-1185">Reference proteome</keyword>
<dbReference type="GeneID" id="86056989"/>
<dbReference type="InterPro" id="IPR036165">
    <property type="entry name" value="YefM-like_sf"/>
</dbReference>
<dbReference type="EMBL" id="VUMI01000115">
    <property type="protein sequence ID" value="MSS92073.1"/>
    <property type="molecule type" value="Genomic_DNA"/>
</dbReference>
<name>A0A6N7WN96_9FIRM</name>
<dbReference type="SUPFAM" id="SSF143120">
    <property type="entry name" value="YefM-like"/>
    <property type="match status" value="1"/>
</dbReference>
<proteinExistence type="inferred from homology"/>
<evidence type="ECO:0000256" key="1">
    <source>
        <dbReference type="ARBA" id="ARBA00009981"/>
    </source>
</evidence>
<accession>A0A6N7WN96</accession>
<comment type="caution">
    <text evidence="2">The sequence shown here is derived from an EMBL/GenBank/DDBJ whole genome shotgun (WGS) entry which is preliminary data.</text>
</comment>
<dbReference type="AlphaFoldDB" id="A0A6N7WN96"/>
<comment type="similarity">
    <text evidence="1">Belongs to the phD/YefM antitoxin family.</text>
</comment>
<evidence type="ECO:0000313" key="2">
    <source>
        <dbReference type="EMBL" id="MSS92073.1"/>
    </source>
</evidence>
<organism evidence="2 3">
    <name type="scientific">Eisenbergiella porci</name>
    <dbReference type="NCBI Taxonomy" id="2652274"/>
    <lineage>
        <taxon>Bacteria</taxon>
        <taxon>Bacillati</taxon>
        <taxon>Bacillota</taxon>
        <taxon>Clostridia</taxon>
        <taxon>Lachnospirales</taxon>
        <taxon>Lachnospiraceae</taxon>
        <taxon>Eisenbergiella</taxon>
    </lineage>
</organism>
<protein>
    <submittedName>
        <fullName evidence="2">Type II toxin-antitoxin system Phd/YefM family antitoxin</fullName>
    </submittedName>
</protein>
<dbReference type="Proteomes" id="UP000436047">
    <property type="component" value="Unassembled WGS sequence"/>
</dbReference>
<gene>
    <name evidence="2" type="ORF">FYJ45_28875</name>
</gene>
<evidence type="ECO:0000313" key="3">
    <source>
        <dbReference type="Proteomes" id="UP000436047"/>
    </source>
</evidence>
<dbReference type="RefSeq" id="WP_154468381.1">
    <property type="nucleotide sequence ID" value="NZ_VUMI01000115.1"/>
</dbReference>
<sequence length="107" mass="11943">MSTVMSAIQNTISISLFNRGLAGKIFDEVKKYGAKVVMKNNTPECVLMSPAEYVELMNEVNDARLLTIASERIANFDSTKLVSMEAFDKEFGFTETDLADSDEVEFE</sequence>